<dbReference type="EMBL" id="WWBZ02000062">
    <property type="protein sequence ID" value="KAF4302909.1"/>
    <property type="molecule type" value="Genomic_DNA"/>
</dbReference>
<gene>
    <name evidence="1" type="ORF">GTA08_BOTSDO08621</name>
</gene>
<keyword evidence="2" id="KW-1185">Reference proteome</keyword>
<organism evidence="1 2">
    <name type="scientific">Botryosphaeria dothidea</name>
    <dbReference type="NCBI Taxonomy" id="55169"/>
    <lineage>
        <taxon>Eukaryota</taxon>
        <taxon>Fungi</taxon>
        <taxon>Dikarya</taxon>
        <taxon>Ascomycota</taxon>
        <taxon>Pezizomycotina</taxon>
        <taxon>Dothideomycetes</taxon>
        <taxon>Dothideomycetes incertae sedis</taxon>
        <taxon>Botryosphaeriales</taxon>
        <taxon>Botryosphaeriaceae</taxon>
        <taxon>Botryosphaeria</taxon>
    </lineage>
</organism>
<evidence type="ECO:0000313" key="2">
    <source>
        <dbReference type="Proteomes" id="UP000572817"/>
    </source>
</evidence>
<dbReference type="Proteomes" id="UP000572817">
    <property type="component" value="Unassembled WGS sequence"/>
</dbReference>
<reference evidence="1" key="1">
    <citation type="submission" date="2020-04" db="EMBL/GenBank/DDBJ databases">
        <title>Genome Assembly and Annotation of Botryosphaeria dothidea sdau 11-99, a Latent Pathogen of Apple Fruit Ring Rot in China.</title>
        <authorList>
            <person name="Yu C."/>
            <person name="Diao Y."/>
            <person name="Lu Q."/>
            <person name="Zhao J."/>
            <person name="Cui S."/>
            <person name="Peng C."/>
            <person name="He B."/>
            <person name="Liu H."/>
        </authorList>
    </citation>
    <scope>NUCLEOTIDE SEQUENCE [LARGE SCALE GENOMIC DNA]</scope>
    <source>
        <strain evidence="1">Sdau11-99</strain>
    </source>
</reference>
<comment type="caution">
    <text evidence="1">The sequence shown here is derived from an EMBL/GenBank/DDBJ whole genome shotgun (WGS) entry which is preliminary data.</text>
</comment>
<accession>A0A8H4IL93</accession>
<proteinExistence type="predicted"/>
<name>A0A8H4IL93_9PEZI</name>
<dbReference type="AlphaFoldDB" id="A0A8H4IL93"/>
<sequence length="105" mass="11139">MACGEMSGIVTILLAVPALLPGLVALSVLAVTYDRAVDFTAATYQNNGGNSTIWTRLGSERQADVTRNTMGSSAVPTTAIAQHQAERPAWIFSATCFVNNDHDLL</sequence>
<protein>
    <submittedName>
        <fullName evidence="1">Uncharacterized protein</fullName>
    </submittedName>
</protein>
<evidence type="ECO:0000313" key="1">
    <source>
        <dbReference type="EMBL" id="KAF4302909.1"/>
    </source>
</evidence>